<name>A0A212BZB8_CEREH</name>
<comment type="caution">
    <text evidence="1">The sequence shown here is derived from an EMBL/GenBank/DDBJ whole genome shotgun (WGS) entry which is preliminary data.</text>
</comment>
<feature type="non-terminal residue" evidence="1">
    <location>
        <position position="1"/>
    </location>
</feature>
<accession>A0A212BZB8</accession>
<protein>
    <submittedName>
        <fullName evidence="1">BRCC3</fullName>
    </submittedName>
</protein>
<dbReference type="Proteomes" id="UP000242450">
    <property type="component" value="Chromosome X"/>
</dbReference>
<evidence type="ECO:0000313" key="2">
    <source>
        <dbReference type="Proteomes" id="UP000242450"/>
    </source>
</evidence>
<evidence type="ECO:0000313" key="1">
    <source>
        <dbReference type="EMBL" id="OWJ99085.1"/>
    </source>
</evidence>
<dbReference type="OrthoDB" id="446074at2759"/>
<reference evidence="1 2" key="1">
    <citation type="journal article" date="2018" name="Mol. Genet. Genomics">
        <title>The red deer Cervus elaphus genome CerEla1.0: sequencing, annotating, genes, and chromosomes.</title>
        <authorList>
            <person name="Bana N.A."/>
            <person name="Nyiri A."/>
            <person name="Nagy J."/>
            <person name="Frank K."/>
            <person name="Nagy T."/>
            <person name="Steger V."/>
            <person name="Schiller M."/>
            <person name="Lakatos P."/>
            <person name="Sugar L."/>
            <person name="Horn P."/>
            <person name="Barta E."/>
            <person name="Orosz L."/>
        </authorList>
    </citation>
    <scope>NUCLEOTIDE SEQUENCE [LARGE SCALE GENOMIC DNA]</scope>
    <source>
        <strain evidence="1">Hungarian</strain>
    </source>
</reference>
<dbReference type="EMBL" id="MKHE01000034">
    <property type="protein sequence ID" value="OWJ99085.1"/>
    <property type="molecule type" value="Genomic_DNA"/>
</dbReference>
<sequence length="63" mass="7370">VDTVRIVHIHSVIILRRSDKRKDRVEISPEQLLTHLDSVTKIHNGSDIEPHQMVHNGNHCWMQ</sequence>
<proteinExistence type="predicted"/>
<gene>
    <name evidence="1" type="ORF">Celaphus_00009635</name>
</gene>
<keyword evidence="2" id="KW-1185">Reference proteome</keyword>
<dbReference type="AlphaFoldDB" id="A0A212BZB8"/>
<organism evidence="1 2">
    <name type="scientific">Cervus elaphus hippelaphus</name>
    <name type="common">European red deer</name>
    <dbReference type="NCBI Taxonomy" id="46360"/>
    <lineage>
        <taxon>Eukaryota</taxon>
        <taxon>Metazoa</taxon>
        <taxon>Chordata</taxon>
        <taxon>Craniata</taxon>
        <taxon>Vertebrata</taxon>
        <taxon>Euteleostomi</taxon>
        <taxon>Mammalia</taxon>
        <taxon>Eutheria</taxon>
        <taxon>Laurasiatheria</taxon>
        <taxon>Artiodactyla</taxon>
        <taxon>Ruminantia</taxon>
        <taxon>Pecora</taxon>
        <taxon>Cervidae</taxon>
        <taxon>Cervinae</taxon>
        <taxon>Cervus</taxon>
    </lineage>
</organism>
<dbReference type="Gene3D" id="3.40.140.10">
    <property type="entry name" value="Cytidine Deaminase, domain 2"/>
    <property type="match status" value="1"/>
</dbReference>